<evidence type="ECO:0000256" key="3">
    <source>
        <dbReference type="ARBA" id="ARBA00022692"/>
    </source>
</evidence>
<evidence type="ECO:0000256" key="5">
    <source>
        <dbReference type="ARBA" id="ARBA00022989"/>
    </source>
</evidence>
<accession>A3MSV5</accession>
<dbReference type="EMBL" id="CP000561">
    <property type="protein sequence ID" value="ABO07722.1"/>
    <property type="molecule type" value="Genomic_DNA"/>
</dbReference>
<keyword evidence="4" id="KW-0874">Quinone</keyword>
<keyword evidence="8" id="KW-1015">Disulfide bond</keyword>
<dbReference type="GO" id="GO:0016491">
    <property type="term" value="F:oxidoreductase activity"/>
    <property type="evidence" value="ECO:0007669"/>
    <property type="project" value="UniProtKB-KW"/>
</dbReference>
<feature type="transmembrane region" description="Helical" evidence="10">
    <location>
        <begin position="118"/>
        <end position="144"/>
    </location>
</feature>
<comment type="subcellular location">
    <subcellularLocation>
        <location evidence="1">Membrane</location>
        <topology evidence="1">Multi-pass membrane protein</topology>
    </subcellularLocation>
</comment>
<evidence type="ECO:0000256" key="4">
    <source>
        <dbReference type="ARBA" id="ARBA00022719"/>
    </source>
</evidence>
<dbReference type="OrthoDB" id="27520at2157"/>
<feature type="transmembrane region" description="Helical" evidence="10">
    <location>
        <begin position="7"/>
        <end position="28"/>
    </location>
</feature>
<dbReference type="eggNOG" id="arCOG03749">
    <property type="taxonomic scope" value="Archaea"/>
</dbReference>
<evidence type="ECO:0000256" key="9">
    <source>
        <dbReference type="ARBA" id="ARBA00023284"/>
    </source>
</evidence>
<feature type="transmembrane region" description="Helical" evidence="10">
    <location>
        <begin position="65"/>
        <end position="86"/>
    </location>
</feature>
<name>A3MSV5_PYRCJ</name>
<evidence type="ECO:0000256" key="1">
    <source>
        <dbReference type="ARBA" id="ARBA00004141"/>
    </source>
</evidence>
<dbReference type="Gene3D" id="1.20.1440.130">
    <property type="entry name" value="VKOR domain"/>
    <property type="match status" value="1"/>
</dbReference>
<reference evidence="12" key="1">
    <citation type="submission" date="2007-02" db="EMBL/GenBank/DDBJ databases">
        <title>Complete sequence of Pyrobaculum calidifontis JCM 11548.</title>
        <authorList>
            <consortium name="US DOE Joint Genome Institute"/>
            <person name="Copeland A."/>
            <person name="Lucas S."/>
            <person name="Lapidus A."/>
            <person name="Barry K."/>
            <person name="Glavina del Rio T."/>
            <person name="Dalin E."/>
            <person name="Tice H."/>
            <person name="Pitluck S."/>
            <person name="Chain P."/>
            <person name="Malfatti S."/>
            <person name="Shin M."/>
            <person name="Vergez L."/>
            <person name="Schmutz J."/>
            <person name="Larimer F."/>
            <person name="Land M."/>
            <person name="Hauser L."/>
            <person name="Kyrpides N."/>
            <person name="Mikhailova N."/>
            <person name="Cozen A.E."/>
            <person name="Fitz-Gibbon S.T."/>
            <person name="House C.H."/>
            <person name="Saltikov C."/>
            <person name="Lowe T.M."/>
            <person name="Richardson P."/>
        </authorList>
    </citation>
    <scope>NUCLEOTIDE SEQUENCE [LARGE SCALE GENOMIC DNA]</scope>
    <source>
        <strain evidence="12">JCM 11548</strain>
    </source>
</reference>
<evidence type="ECO:0000313" key="13">
    <source>
        <dbReference type="Proteomes" id="UP000001431"/>
    </source>
</evidence>
<dbReference type="GO" id="GO:0048038">
    <property type="term" value="F:quinone binding"/>
    <property type="evidence" value="ECO:0007669"/>
    <property type="project" value="UniProtKB-KW"/>
</dbReference>
<keyword evidence="9" id="KW-0676">Redox-active center</keyword>
<keyword evidence="7 10" id="KW-0472">Membrane</keyword>
<evidence type="ECO:0000256" key="2">
    <source>
        <dbReference type="ARBA" id="ARBA00006214"/>
    </source>
</evidence>
<dbReference type="GO" id="GO:0016020">
    <property type="term" value="C:membrane"/>
    <property type="evidence" value="ECO:0007669"/>
    <property type="project" value="UniProtKB-SubCell"/>
</dbReference>
<dbReference type="Proteomes" id="UP000001431">
    <property type="component" value="Chromosome"/>
</dbReference>
<evidence type="ECO:0000256" key="6">
    <source>
        <dbReference type="ARBA" id="ARBA00023002"/>
    </source>
</evidence>
<dbReference type="RefSeq" id="WP_011848979.1">
    <property type="nucleotide sequence ID" value="NC_009073.1"/>
</dbReference>
<keyword evidence="6" id="KW-0560">Oxidoreductase</keyword>
<dbReference type="Pfam" id="PF07884">
    <property type="entry name" value="VKOR"/>
    <property type="match status" value="1"/>
</dbReference>
<keyword evidence="13" id="KW-1185">Reference proteome</keyword>
<dbReference type="AlphaFoldDB" id="A3MSV5"/>
<evidence type="ECO:0000256" key="7">
    <source>
        <dbReference type="ARBA" id="ARBA00023136"/>
    </source>
</evidence>
<evidence type="ECO:0000259" key="11">
    <source>
        <dbReference type="SMART" id="SM00756"/>
    </source>
</evidence>
<dbReference type="InterPro" id="IPR038354">
    <property type="entry name" value="VKOR_sf"/>
</dbReference>
<feature type="transmembrane region" description="Helical" evidence="10">
    <location>
        <begin position="93"/>
        <end position="112"/>
    </location>
</feature>
<dbReference type="InterPro" id="IPR012932">
    <property type="entry name" value="VKOR"/>
</dbReference>
<keyword evidence="3 10" id="KW-0812">Transmembrane</keyword>
<organism evidence="12 13">
    <name type="scientific">Pyrobaculum calidifontis (strain DSM 21063 / JCM 11548 / VA1)</name>
    <dbReference type="NCBI Taxonomy" id="410359"/>
    <lineage>
        <taxon>Archaea</taxon>
        <taxon>Thermoproteota</taxon>
        <taxon>Thermoprotei</taxon>
        <taxon>Thermoproteales</taxon>
        <taxon>Thermoproteaceae</taxon>
        <taxon>Pyrobaculum</taxon>
    </lineage>
</organism>
<evidence type="ECO:0000256" key="8">
    <source>
        <dbReference type="ARBA" id="ARBA00023157"/>
    </source>
</evidence>
<dbReference type="HOGENOM" id="CLU_141437_0_0_2"/>
<dbReference type="GeneID" id="4909391"/>
<keyword evidence="5 10" id="KW-1133">Transmembrane helix</keyword>
<dbReference type="NCBIfam" id="NF011478">
    <property type="entry name" value="PRK14889.1-1"/>
    <property type="match status" value="1"/>
</dbReference>
<sequence length="152" mass="16952">MGKGWLILLLAFSAGGLASSLLVIYLFYLLKTLPPGCFAETELLPGVTLDCVKVLTSSYAYIGPIPLDVAAAAWFMVNIAAALWLYRTLSRRAAAFIFWWRLLGLAILPYLLYLEFAVLKAVCLYCTIMHIMIIADFAVITLFLRRVSPLLR</sequence>
<comment type="similarity">
    <text evidence="2">Belongs to the VKOR family.</text>
</comment>
<proteinExistence type="inferred from homology"/>
<protein>
    <submittedName>
        <fullName evidence="12">Vitamin K epoxide reductase</fullName>
    </submittedName>
</protein>
<dbReference type="KEGG" id="pcl:Pcal_0285"/>
<dbReference type="SMART" id="SM00756">
    <property type="entry name" value="VKc"/>
    <property type="match status" value="1"/>
</dbReference>
<feature type="domain" description="Vitamin K epoxide reductase" evidence="11">
    <location>
        <begin position="2"/>
        <end position="144"/>
    </location>
</feature>
<gene>
    <name evidence="12" type="ordered locus">Pcal_0285</name>
</gene>
<evidence type="ECO:0000313" key="12">
    <source>
        <dbReference type="EMBL" id="ABO07722.1"/>
    </source>
</evidence>
<evidence type="ECO:0000256" key="10">
    <source>
        <dbReference type="SAM" id="Phobius"/>
    </source>
</evidence>
<dbReference type="CDD" id="cd12918">
    <property type="entry name" value="VKOR_arc"/>
    <property type="match status" value="1"/>
</dbReference>
<dbReference type="STRING" id="410359.Pcal_0285"/>